<evidence type="ECO:0000256" key="1">
    <source>
        <dbReference type="ARBA" id="ARBA00022679"/>
    </source>
</evidence>
<keyword evidence="2" id="KW-0012">Acyltransferase</keyword>
<dbReference type="PANTHER" id="PTHR43877:SF2">
    <property type="entry name" value="AMINOALKYLPHOSPHONATE N-ACETYLTRANSFERASE-RELATED"/>
    <property type="match status" value="1"/>
</dbReference>
<accession>A0A2P8GRC9</accession>
<dbReference type="NCBIfam" id="NF002959">
    <property type="entry name" value="PRK03624.1"/>
    <property type="match status" value="1"/>
</dbReference>
<dbReference type="GO" id="GO:0016747">
    <property type="term" value="F:acyltransferase activity, transferring groups other than amino-acyl groups"/>
    <property type="evidence" value="ECO:0007669"/>
    <property type="project" value="InterPro"/>
</dbReference>
<keyword evidence="1" id="KW-0808">Transferase</keyword>
<keyword evidence="4" id="KW-0687">Ribonucleoprotein</keyword>
<dbReference type="Proteomes" id="UP000268291">
    <property type="component" value="Unassembled WGS sequence"/>
</dbReference>
<dbReference type="Gene3D" id="3.40.630.30">
    <property type="match status" value="1"/>
</dbReference>
<reference evidence="4 6" key="1">
    <citation type="submission" date="2018-03" db="EMBL/GenBank/DDBJ databases">
        <title>Genomic Encyclopedia of Archaeal and Bacterial Type Strains, Phase II (KMG-II): from individual species to whole genera.</title>
        <authorList>
            <person name="Goeker M."/>
        </authorList>
    </citation>
    <scope>NUCLEOTIDE SEQUENCE [LARGE SCALE GENOMIC DNA]</scope>
    <source>
        <strain evidence="4 6">DSM 21548</strain>
    </source>
</reference>
<keyword evidence="4" id="KW-0689">Ribosomal protein</keyword>
<dbReference type="EMBL" id="PYAU01000001">
    <property type="protein sequence ID" value="PSL36526.1"/>
    <property type="molecule type" value="Genomic_DNA"/>
</dbReference>
<reference evidence="5 7" key="2">
    <citation type="submission" date="2018-12" db="EMBL/GenBank/DDBJ databases">
        <authorList>
            <person name="hu s."/>
            <person name="Xu Y."/>
            <person name="Xu B."/>
            <person name="Li F."/>
        </authorList>
    </citation>
    <scope>NUCLEOTIDE SEQUENCE [LARGE SCALE GENOMIC DNA]</scope>
    <source>
        <strain evidence="5 7">KSW2-17</strain>
    </source>
</reference>
<feature type="domain" description="N-acetyltransferase" evidence="3">
    <location>
        <begin position="1"/>
        <end position="138"/>
    </location>
</feature>
<dbReference type="AlphaFoldDB" id="A0A2P8GRC9"/>
<dbReference type="Proteomes" id="UP000241203">
    <property type="component" value="Unassembled WGS sequence"/>
</dbReference>
<dbReference type="EMBL" id="RZGY01000001">
    <property type="protein sequence ID" value="RUQ85556.1"/>
    <property type="molecule type" value="Genomic_DNA"/>
</dbReference>
<dbReference type="PROSITE" id="PS51186">
    <property type="entry name" value="GNAT"/>
    <property type="match status" value="1"/>
</dbReference>
<evidence type="ECO:0000313" key="7">
    <source>
        <dbReference type="Proteomes" id="UP000268291"/>
    </source>
</evidence>
<dbReference type="InterPro" id="IPR016181">
    <property type="entry name" value="Acyl_CoA_acyltransferase"/>
</dbReference>
<organism evidence="4 6">
    <name type="scientific">Labedella gwakjiensis</name>
    <dbReference type="NCBI Taxonomy" id="390269"/>
    <lineage>
        <taxon>Bacteria</taxon>
        <taxon>Bacillati</taxon>
        <taxon>Actinomycetota</taxon>
        <taxon>Actinomycetes</taxon>
        <taxon>Micrococcales</taxon>
        <taxon>Microbacteriaceae</taxon>
        <taxon>Labedella</taxon>
    </lineage>
</organism>
<evidence type="ECO:0000313" key="5">
    <source>
        <dbReference type="EMBL" id="RUQ85556.1"/>
    </source>
</evidence>
<dbReference type="PANTHER" id="PTHR43877">
    <property type="entry name" value="AMINOALKYLPHOSPHONATE N-ACETYLTRANSFERASE-RELATED-RELATED"/>
    <property type="match status" value="1"/>
</dbReference>
<comment type="caution">
    <text evidence="4">The sequence shown here is derived from an EMBL/GenBank/DDBJ whole genome shotgun (WGS) entry which is preliminary data.</text>
</comment>
<keyword evidence="7" id="KW-1185">Reference proteome</keyword>
<evidence type="ECO:0000313" key="6">
    <source>
        <dbReference type="Proteomes" id="UP000241203"/>
    </source>
</evidence>
<dbReference type="CDD" id="cd04301">
    <property type="entry name" value="NAT_SF"/>
    <property type="match status" value="1"/>
</dbReference>
<protein>
    <submittedName>
        <fullName evidence="5">GNAT family acetyltransferase</fullName>
    </submittedName>
    <submittedName>
        <fullName evidence="4">Ribosomal protein S18 acetylase RimI-like enzyme</fullName>
    </submittedName>
</protein>
<dbReference type="InterPro" id="IPR000182">
    <property type="entry name" value="GNAT_dom"/>
</dbReference>
<dbReference type="Pfam" id="PF00583">
    <property type="entry name" value="Acetyltransf_1"/>
    <property type="match status" value="1"/>
</dbReference>
<name>A0A2P8GRC9_9MICO</name>
<dbReference type="SUPFAM" id="SSF55729">
    <property type="entry name" value="Acyl-CoA N-acyltransferases (Nat)"/>
    <property type="match status" value="1"/>
</dbReference>
<dbReference type="InterPro" id="IPR050832">
    <property type="entry name" value="Bact_Acetyltransf"/>
</dbReference>
<dbReference type="OrthoDB" id="1821130at2"/>
<dbReference type="GO" id="GO:0005840">
    <property type="term" value="C:ribosome"/>
    <property type="evidence" value="ECO:0007669"/>
    <property type="project" value="UniProtKB-KW"/>
</dbReference>
<proteinExistence type="predicted"/>
<sequence length="138" mass="15301">MEIRSFRPSDTEAVVALWHACELTRPWNDPHRDIERKLTVQPDLFLVGTVDDEPIASLMAGYDGHRGWLNYLAVAPDHRGTGFGRALVREAEVRLEALGCPKINLQVRAGNDAALGFYASLGYEPDGSISMGRRIIPD</sequence>
<evidence type="ECO:0000313" key="4">
    <source>
        <dbReference type="EMBL" id="PSL36526.1"/>
    </source>
</evidence>
<dbReference type="RefSeq" id="WP_106561791.1">
    <property type="nucleotide sequence ID" value="NZ_PYAU01000001.1"/>
</dbReference>
<evidence type="ECO:0000256" key="2">
    <source>
        <dbReference type="ARBA" id="ARBA00023315"/>
    </source>
</evidence>
<gene>
    <name evidence="4" type="ORF">CLV49_0118</name>
    <name evidence="5" type="ORF">ELQ93_00475</name>
</gene>
<evidence type="ECO:0000259" key="3">
    <source>
        <dbReference type="PROSITE" id="PS51186"/>
    </source>
</evidence>